<accession>A0A2H3DT16</accession>
<organism evidence="2 3">
    <name type="scientific">Armillaria gallica</name>
    <name type="common">Bulbous honey fungus</name>
    <name type="synonym">Armillaria bulbosa</name>
    <dbReference type="NCBI Taxonomy" id="47427"/>
    <lineage>
        <taxon>Eukaryota</taxon>
        <taxon>Fungi</taxon>
        <taxon>Dikarya</taxon>
        <taxon>Basidiomycota</taxon>
        <taxon>Agaricomycotina</taxon>
        <taxon>Agaricomycetes</taxon>
        <taxon>Agaricomycetidae</taxon>
        <taxon>Agaricales</taxon>
        <taxon>Marasmiineae</taxon>
        <taxon>Physalacriaceae</taxon>
        <taxon>Armillaria</taxon>
    </lineage>
</organism>
<sequence length="116" mass="13461">MATESNSLVFGQYFFPTSAICSVVMGWVHTAFLSWAITNVEHKDMRVLLLRLMAYWKKVIMAGKKLEEHNGHVPDIEMREGLLDVCALGNLLIYLPALSQRQDKYWDDLWFAFSQY</sequence>
<name>A0A2H3DT16_ARMGA</name>
<dbReference type="EMBL" id="KZ293648">
    <property type="protein sequence ID" value="PBK98361.1"/>
    <property type="molecule type" value="Genomic_DNA"/>
</dbReference>
<feature type="transmembrane region" description="Helical" evidence="1">
    <location>
        <begin position="13"/>
        <end position="37"/>
    </location>
</feature>
<keyword evidence="3" id="KW-1185">Reference proteome</keyword>
<dbReference type="AlphaFoldDB" id="A0A2H3DT16"/>
<evidence type="ECO:0000256" key="1">
    <source>
        <dbReference type="SAM" id="Phobius"/>
    </source>
</evidence>
<reference evidence="3" key="1">
    <citation type="journal article" date="2017" name="Nat. Ecol. Evol.">
        <title>Genome expansion and lineage-specific genetic innovations in the forest pathogenic fungi Armillaria.</title>
        <authorList>
            <person name="Sipos G."/>
            <person name="Prasanna A.N."/>
            <person name="Walter M.C."/>
            <person name="O'Connor E."/>
            <person name="Balint B."/>
            <person name="Krizsan K."/>
            <person name="Kiss B."/>
            <person name="Hess J."/>
            <person name="Varga T."/>
            <person name="Slot J."/>
            <person name="Riley R."/>
            <person name="Boka B."/>
            <person name="Rigling D."/>
            <person name="Barry K."/>
            <person name="Lee J."/>
            <person name="Mihaltcheva S."/>
            <person name="LaButti K."/>
            <person name="Lipzen A."/>
            <person name="Waldron R."/>
            <person name="Moloney N.M."/>
            <person name="Sperisen C."/>
            <person name="Kredics L."/>
            <person name="Vagvoelgyi C."/>
            <person name="Patrignani A."/>
            <person name="Fitzpatrick D."/>
            <person name="Nagy I."/>
            <person name="Doyle S."/>
            <person name="Anderson J.B."/>
            <person name="Grigoriev I.V."/>
            <person name="Gueldener U."/>
            <person name="Muensterkoetter M."/>
            <person name="Nagy L.G."/>
        </authorList>
    </citation>
    <scope>NUCLEOTIDE SEQUENCE [LARGE SCALE GENOMIC DNA]</scope>
    <source>
        <strain evidence="3">Ar21-2</strain>
    </source>
</reference>
<evidence type="ECO:0000313" key="2">
    <source>
        <dbReference type="EMBL" id="PBK98361.1"/>
    </source>
</evidence>
<dbReference type="Proteomes" id="UP000217790">
    <property type="component" value="Unassembled WGS sequence"/>
</dbReference>
<keyword evidence="1" id="KW-0472">Membrane</keyword>
<keyword evidence="1" id="KW-1133">Transmembrane helix</keyword>
<proteinExistence type="predicted"/>
<protein>
    <submittedName>
        <fullName evidence="2">Uncharacterized protein</fullName>
    </submittedName>
</protein>
<evidence type="ECO:0000313" key="3">
    <source>
        <dbReference type="Proteomes" id="UP000217790"/>
    </source>
</evidence>
<keyword evidence="1" id="KW-0812">Transmembrane</keyword>
<dbReference type="InParanoid" id="A0A2H3DT16"/>
<dbReference type="OrthoDB" id="3270451at2759"/>
<dbReference type="STRING" id="47427.A0A2H3DT16"/>
<gene>
    <name evidence="2" type="ORF">ARMGADRAFT_1075215</name>
</gene>